<evidence type="ECO:0000259" key="2">
    <source>
        <dbReference type="Pfam" id="PF02517"/>
    </source>
</evidence>
<gene>
    <name evidence="3" type="ORF">BA890_18455</name>
</gene>
<feature type="domain" description="CAAX prenyl protease 2/Lysostaphin resistance protein A-like" evidence="2">
    <location>
        <begin position="178"/>
        <end position="268"/>
    </location>
</feature>
<keyword evidence="1" id="KW-0812">Transmembrane</keyword>
<dbReference type="EMBL" id="CP016346">
    <property type="protein sequence ID" value="ANQ14725.1"/>
    <property type="molecule type" value="Genomic_DNA"/>
</dbReference>
<dbReference type="InterPro" id="IPR003675">
    <property type="entry name" value="Rce1/LyrA-like_dom"/>
</dbReference>
<protein>
    <submittedName>
        <fullName evidence="3">CAAX protease</fullName>
    </submittedName>
</protein>
<feature type="transmembrane region" description="Helical" evidence="1">
    <location>
        <begin position="179"/>
        <end position="199"/>
    </location>
</feature>
<evidence type="ECO:0000313" key="4">
    <source>
        <dbReference type="Proteomes" id="UP000092741"/>
    </source>
</evidence>
<proteinExistence type="predicted"/>
<name>A0AAN0Y7V4_VIBNA</name>
<evidence type="ECO:0000256" key="1">
    <source>
        <dbReference type="SAM" id="Phobius"/>
    </source>
</evidence>
<accession>A0AAN0Y7V4</accession>
<keyword evidence="1" id="KW-1133">Transmembrane helix</keyword>
<dbReference type="GO" id="GO:0080120">
    <property type="term" value="P:CAAX-box protein maturation"/>
    <property type="evidence" value="ECO:0007669"/>
    <property type="project" value="UniProtKB-ARBA"/>
</dbReference>
<feature type="transmembrane region" description="Helical" evidence="1">
    <location>
        <begin position="30"/>
        <end position="63"/>
    </location>
</feature>
<dbReference type="RefSeq" id="WP_020335358.1">
    <property type="nucleotide sequence ID" value="NZ_ATFJ01000036.1"/>
</dbReference>
<dbReference type="Proteomes" id="UP000092741">
    <property type="component" value="Chromosome 2"/>
</dbReference>
<dbReference type="PANTHER" id="PTHR43592">
    <property type="entry name" value="CAAX AMINO TERMINAL PROTEASE"/>
    <property type="match status" value="1"/>
</dbReference>
<dbReference type="GeneID" id="70915715"/>
<dbReference type="KEGG" id="vna:PN96_22960"/>
<keyword evidence="3" id="KW-0378">Hydrolase</keyword>
<sequence length="281" mass="31183">MLLDATVWVWLPLLFATATAFTRHKLTAILLLLVALVCALIVDRIELIAFITALFVLATAYQLPSLANNLQSRWVYYSGWALVLIWCAVLFTHAMPGFNNLQVLDDVKSGPQSIPFSMYLNLDKPLAFFALLLAYPKLLGETKRIEFKHILLILVPLLSLLPIASFLGALKVELSLPGWWWLFAVNNLMITCVAEEALFRGLIQQSLGRRFNWKVGLVVAGVLFGVAHIAGGGLLVLFATLAGLGYGLIFYVTGRLWCAVLAHFLFNFAHLVFFTYPAAAQ</sequence>
<keyword evidence="4" id="KW-1185">Reference proteome</keyword>
<organism evidence="3 4">
    <name type="scientific">Vibrio natriegens NBRC 15636 = ATCC 14048 = DSM 759</name>
    <dbReference type="NCBI Taxonomy" id="1219067"/>
    <lineage>
        <taxon>Bacteria</taxon>
        <taxon>Pseudomonadati</taxon>
        <taxon>Pseudomonadota</taxon>
        <taxon>Gammaproteobacteria</taxon>
        <taxon>Vibrionales</taxon>
        <taxon>Vibrionaceae</taxon>
        <taxon>Vibrio</taxon>
    </lineage>
</organism>
<feature type="transmembrane region" description="Helical" evidence="1">
    <location>
        <begin position="147"/>
        <end position="167"/>
    </location>
</feature>
<feature type="transmembrane region" description="Helical" evidence="1">
    <location>
        <begin position="211"/>
        <end position="229"/>
    </location>
</feature>
<dbReference type="PANTHER" id="PTHR43592:SF15">
    <property type="entry name" value="CAAX AMINO TERMINAL PROTEASE FAMILY PROTEIN"/>
    <property type="match status" value="1"/>
</dbReference>
<dbReference type="GO" id="GO:0004175">
    <property type="term" value="F:endopeptidase activity"/>
    <property type="evidence" value="ECO:0007669"/>
    <property type="project" value="UniProtKB-ARBA"/>
</dbReference>
<dbReference type="AlphaFoldDB" id="A0AAN0Y7V4"/>
<keyword evidence="1" id="KW-0472">Membrane</keyword>
<feature type="transmembrane region" description="Helical" evidence="1">
    <location>
        <begin position="260"/>
        <end position="279"/>
    </location>
</feature>
<feature type="transmembrane region" description="Helical" evidence="1">
    <location>
        <begin position="75"/>
        <end position="96"/>
    </location>
</feature>
<dbReference type="Pfam" id="PF02517">
    <property type="entry name" value="Rce1-like"/>
    <property type="match status" value="1"/>
</dbReference>
<reference evidence="3 4" key="1">
    <citation type="submission" date="2016-07" db="EMBL/GenBank/DDBJ databases">
        <title>Developing Vibrio natriegens as a novel, fast-growing host for biotechnology.</title>
        <authorList>
            <person name="Weinstock M.T."/>
            <person name="Hesek E.D."/>
            <person name="Wilson C.M."/>
            <person name="Gibson D.G."/>
        </authorList>
    </citation>
    <scope>NUCLEOTIDE SEQUENCE [LARGE SCALE GENOMIC DNA]</scope>
    <source>
        <strain evidence="3 4">ATCC 14048</strain>
    </source>
</reference>
<dbReference type="GO" id="GO:0006508">
    <property type="term" value="P:proteolysis"/>
    <property type="evidence" value="ECO:0007669"/>
    <property type="project" value="UniProtKB-KW"/>
</dbReference>
<evidence type="ECO:0000313" key="3">
    <source>
        <dbReference type="EMBL" id="ANQ14725.1"/>
    </source>
</evidence>
<keyword evidence="3" id="KW-0645">Protease</keyword>